<evidence type="ECO:0008006" key="13">
    <source>
        <dbReference type="Google" id="ProtNLM"/>
    </source>
</evidence>
<evidence type="ECO:0000256" key="1">
    <source>
        <dbReference type="ARBA" id="ARBA00004123"/>
    </source>
</evidence>
<protein>
    <recommendedName>
        <fullName evidence="13">MIND kinetochore complex component Nnf1</fullName>
    </recommendedName>
</protein>
<dbReference type="PANTHER" id="PTHR15459:SF3">
    <property type="entry name" value="POLYAMINE-MODULATED FACTOR 1"/>
    <property type="match status" value="1"/>
</dbReference>
<evidence type="ECO:0000313" key="12">
    <source>
        <dbReference type="Proteomes" id="UP001433268"/>
    </source>
</evidence>
<dbReference type="Proteomes" id="UP001433268">
    <property type="component" value="Unassembled WGS sequence"/>
</dbReference>
<comment type="subcellular location">
    <subcellularLocation>
        <location evidence="2">Chromosome</location>
        <location evidence="2">Centromere</location>
        <location evidence="2">Kinetochore</location>
    </subcellularLocation>
    <subcellularLocation>
        <location evidence="1">Nucleus</location>
    </subcellularLocation>
</comment>
<keyword evidence="7" id="KW-0539">Nucleus</keyword>
<sequence>MESDQQQEQAATAAPQSTATSQQSPAQPEPTSNSTGATQQTEPASAGSSTQAQRPATAPASPPLPTRHTPQAPGPRAARFQKVLDDSLKHTLGKVTWDNFASCYPTIADRAPATLKAAQRQMVDRLTMLCKKEFDSILTSRNVVNKLNELEGLVSEAELRRDEAGLPDQNNIPTPYVHLSSVATGCYTNPKNRPHLLPASDILAAHLQPHLVASQSQLNARLQTTQSHNARLWADIQQQRAELSSLTGLLEKLVKDLEEAGGMLDDAGVQTEIAKETREVESEMMMDTS</sequence>
<evidence type="ECO:0000256" key="2">
    <source>
        <dbReference type="ARBA" id="ARBA00004629"/>
    </source>
</evidence>
<organism evidence="11 12">
    <name type="scientific">Apiospora hydei</name>
    <dbReference type="NCBI Taxonomy" id="1337664"/>
    <lineage>
        <taxon>Eukaryota</taxon>
        <taxon>Fungi</taxon>
        <taxon>Dikarya</taxon>
        <taxon>Ascomycota</taxon>
        <taxon>Pezizomycotina</taxon>
        <taxon>Sordariomycetes</taxon>
        <taxon>Xylariomycetidae</taxon>
        <taxon>Amphisphaeriales</taxon>
        <taxon>Apiosporaceae</taxon>
        <taxon>Apiospora</taxon>
    </lineage>
</organism>
<comment type="caution">
    <text evidence="11">The sequence shown here is derived from an EMBL/GenBank/DDBJ whole genome shotgun (WGS) entry which is preliminary data.</text>
</comment>
<name>A0ABR1V4E7_9PEZI</name>
<evidence type="ECO:0000256" key="5">
    <source>
        <dbReference type="ARBA" id="ARBA00022776"/>
    </source>
</evidence>
<evidence type="ECO:0000256" key="7">
    <source>
        <dbReference type="ARBA" id="ARBA00023242"/>
    </source>
</evidence>
<dbReference type="EMBL" id="JAQQWN010000009">
    <property type="protein sequence ID" value="KAK8066070.1"/>
    <property type="molecule type" value="Genomic_DNA"/>
</dbReference>
<evidence type="ECO:0000256" key="4">
    <source>
        <dbReference type="ARBA" id="ARBA00022618"/>
    </source>
</evidence>
<dbReference type="GeneID" id="92050191"/>
<keyword evidence="3" id="KW-0158">Chromosome</keyword>
<dbReference type="RefSeq" id="XP_066662823.1">
    <property type="nucleotide sequence ID" value="XM_066817131.1"/>
</dbReference>
<keyword evidence="8" id="KW-0131">Cell cycle</keyword>
<evidence type="ECO:0000256" key="6">
    <source>
        <dbReference type="ARBA" id="ARBA00022838"/>
    </source>
</evidence>
<feature type="compositionally biased region" description="Polar residues" evidence="10">
    <location>
        <begin position="29"/>
        <end position="54"/>
    </location>
</feature>
<keyword evidence="5" id="KW-0498">Mitosis</keyword>
<reference evidence="11 12" key="1">
    <citation type="submission" date="2023-01" db="EMBL/GenBank/DDBJ databases">
        <title>Analysis of 21 Apiospora genomes using comparative genomics revels a genus with tremendous synthesis potential of carbohydrate active enzymes and secondary metabolites.</title>
        <authorList>
            <person name="Sorensen T."/>
        </authorList>
    </citation>
    <scope>NUCLEOTIDE SEQUENCE [LARGE SCALE GENOMIC DNA]</scope>
    <source>
        <strain evidence="11 12">CBS 114990</strain>
    </source>
</reference>
<dbReference type="Pfam" id="PF03980">
    <property type="entry name" value="Nnf1"/>
    <property type="match status" value="1"/>
</dbReference>
<evidence type="ECO:0000313" key="11">
    <source>
        <dbReference type="EMBL" id="KAK8066070.1"/>
    </source>
</evidence>
<proteinExistence type="predicted"/>
<gene>
    <name evidence="11" type="ORF">PG997_012817</name>
</gene>
<dbReference type="InterPro" id="IPR007128">
    <property type="entry name" value="PMF1/Nnf1"/>
</dbReference>
<keyword evidence="12" id="KW-1185">Reference proteome</keyword>
<evidence type="ECO:0000256" key="3">
    <source>
        <dbReference type="ARBA" id="ARBA00022454"/>
    </source>
</evidence>
<feature type="region of interest" description="Disordered" evidence="10">
    <location>
        <begin position="1"/>
        <end position="75"/>
    </location>
</feature>
<evidence type="ECO:0000256" key="10">
    <source>
        <dbReference type="SAM" id="MobiDB-lite"/>
    </source>
</evidence>
<evidence type="ECO:0000256" key="8">
    <source>
        <dbReference type="ARBA" id="ARBA00023306"/>
    </source>
</evidence>
<feature type="compositionally biased region" description="Low complexity" evidence="10">
    <location>
        <begin position="1"/>
        <end position="26"/>
    </location>
</feature>
<keyword evidence="4" id="KW-0132">Cell division</keyword>
<accession>A0ABR1V4E7</accession>
<keyword evidence="9" id="KW-0137">Centromere</keyword>
<keyword evidence="6" id="KW-0995">Kinetochore</keyword>
<evidence type="ECO:0000256" key="9">
    <source>
        <dbReference type="ARBA" id="ARBA00023328"/>
    </source>
</evidence>
<dbReference type="PANTHER" id="PTHR15459">
    <property type="entry name" value="POLYAMINE-MODULATED FACTOR 1"/>
    <property type="match status" value="1"/>
</dbReference>